<organism evidence="8 10">
    <name type="scientific">Didymodactylos carnosus</name>
    <dbReference type="NCBI Taxonomy" id="1234261"/>
    <lineage>
        <taxon>Eukaryota</taxon>
        <taxon>Metazoa</taxon>
        <taxon>Spiralia</taxon>
        <taxon>Gnathifera</taxon>
        <taxon>Rotifera</taxon>
        <taxon>Eurotatoria</taxon>
        <taxon>Bdelloidea</taxon>
        <taxon>Philodinida</taxon>
        <taxon>Philodinidae</taxon>
        <taxon>Didymodactylos</taxon>
    </lineage>
</organism>
<dbReference type="EMBL" id="CAJNOQ010015925">
    <property type="protein sequence ID" value="CAF1371247.1"/>
    <property type="molecule type" value="Genomic_DNA"/>
</dbReference>
<feature type="region of interest" description="Disordered" evidence="5">
    <location>
        <begin position="1"/>
        <end position="38"/>
    </location>
</feature>
<evidence type="ECO:0000256" key="2">
    <source>
        <dbReference type="ARBA" id="ARBA00022692"/>
    </source>
</evidence>
<dbReference type="Proteomes" id="UP000663829">
    <property type="component" value="Unassembled WGS sequence"/>
</dbReference>
<evidence type="ECO:0000256" key="4">
    <source>
        <dbReference type="ARBA" id="ARBA00023136"/>
    </source>
</evidence>
<evidence type="ECO:0000256" key="1">
    <source>
        <dbReference type="ARBA" id="ARBA00004141"/>
    </source>
</evidence>
<dbReference type="AlphaFoldDB" id="A0A815IZ57"/>
<evidence type="ECO:0000256" key="3">
    <source>
        <dbReference type="ARBA" id="ARBA00022989"/>
    </source>
</evidence>
<dbReference type="InterPro" id="IPR039421">
    <property type="entry name" value="Type_1_exporter"/>
</dbReference>
<keyword evidence="2 6" id="KW-0812">Transmembrane</keyword>
<keyword evidence="10" id="KW-1185">Reference proteome</keyword>
<feature type="transmembrane region" description="Helical" evidence="6">
    <location>
        <begin position="68"/>
        <end position="93"/>
    </location>
</feature>
<accession>A0A815IZ57</accession>
<evidence type="ECO:0000313" key="8">
    <source>
        <dbReference type="EMBL" id="CAF1371247.1"/>
    </source>
</evidence>
<dbReference type="PANTHER" id="PTHR43394">
    <property type="entry name" value="ATP-DEPENDENT PERMEASE MDL1, MITOCHONDRIAL"/>
    <property type="match status" value="1"/>
</dbReference>
<dbReference type="SUPFAM" id="SSF90123">
    <property type="entry name" value="ABC transporter transmembrane region"/>
    <property type="match status" value="1"/>
</dbReference>
<keyword evidence="3 6" id="KW-1133">Transmembrane helix</keyword>
<feature type="transmembrane region" description="Helical" evidence="6">
    <location>
        <begin position="190"/>
        <end position="208"/>
    </location>
</feature>
<proteinExistence type="predicted"/>
<evidence type="ECO:0000259" key="7">
    <source>
        <dbReference type="PROSITE" id="PS50929"/>
    </source>
</evidence>
<name>A0A815IZ57_9BILA</name>
<evidence type="ECO:0000256" key="5">
    <source>
        <dbReference type="SAM" id="MobiDB-lite"/>
    </source>
</evidence>
<feature type="non-terminal residue" evidence="8">
    <location>
        <position position="1"/>
    </location>
</feature>
<gene>
    <name evidence="8" type="ORF">GPM918_LOCUS31868</name>
    <name evidence="9" type="ORF">SRO942_LOCUS32523</name>
</gene>
<evidence type="ECO:0000256" key="6">
    <source>
        <dbReference type="SAM" id="Phobius"/>
    </source>
</evidence>
<keyword evidence="4 6" id="KW-0472">Membrane</keyword>
<dbReference type="InterPro" id="IPR036640">
    <property type="entry name" value="ABC1_TM_sf"/>
</dbReference>
<dbReference type="PROSITE" id="PS50929">
    <property type="entry name" value="ABC_TM1F"/>
    <property type="match status" value="1"/>
</dbReference>
<comment type="caution">
    <text evidence="8">The sequence shown here is derived from an EMBL/GenBank/DDBJ whole genome shotgun (WGS) entry which is preliminary data.</text>
</comment>
<dbReference type="OrthoDB" id="6500128at2759"/>
<evidence type="ECO:0000313" key="10">
    <source>
        <dbReference type="Proteomes" id="UP000663829"/>
    </source>
</evidence>
<feature type="transmembrane region" description="Helical" evidence="6">
    <location>
        <begin position="113"/>
        <end position="136"/>
    </location>
</feature>
<feature type="non-terminal residue" evidence="8">
    <location>
        <position position="386"/>
    </location>
</feature>
<dbReference type="CDD" id="cd18578">
    <property type="entry name" value="ABC_6TM_Pgp_ABCB1_D2_like"/>
    <property type="match status" value="1"/>
</dbReference>
<dbReference type="PANTHER" id="PTHR43394:SF18">
    <property type="entry name" value="ABC TRANSPORTER B FAMILY MEMBER 11-LIKE"/>
    <property type="match status" value="1"/>
</dbReference>
<dbReference type="GO" id="GO:0005524">
    <property type="term" value="F:ATP binding"/>
    <property type="evidence" value="ECO:0007669"/>
    <property type="project" value="InterPro"/>
</dbReference>
<dbReference type="GO" id="GO:0005743">
    <property type="term" value="C:mitochondrial inner membrane"/>
    <property type="evidence" value="ECO:0007669"/>
    <property type="project" value="TreeGrafter"/>
</dbReference>
<feature type="transmembrane region" description="Helical" evidence="6">
    <location>
        <begin position="330"/>
        <end position="350"/>
    </location>
</feature>
<feature type="compositionally biased region" description="Polar residues" evidence="5">
    <location>
        <begin position="1"/>
        <end position="11"/>
    </location>
</feature>
<dbReference type="InterPro" id="IPR011527">
    <property type="entry name" value="ABC1_TM_dom"/>
</dbReference>
<comment type="subcellular location">
    <subcellularLocation>
        <location evidence="1">Membrane</location>
        <topology evidence="1">Multi-pass membrane protein</topology>
    </subcellularLocation>
</comment>
<dbReference type="Pfam" id="PF00664">
    <property type="entry name" value="ABC_membrane"/>
    <property type="match status" value="1"/>
</dbReference>
<dbReference type="EMBL" id="CAJOBC010075703">
    <property type="protein sequence ID" value="CAF4257822.1"/>
    <property type="molecule type" value="Genomic_DNA"/>
</dbReference>
<protein>
    <recommendedName>
        <fullName evidence="7">ABC transmembrane type-1 domain-containing protein</fullName>
    </recommendedName>
</protein>
<feature type="transmembrane region" description="Helical" evidence="6">
    <location>
        <begin position="300"/>
        <end position="318"/>
    </location>
</feature>
<feature type="transmembrane region" description="Helical" evidence="6">
    <location>
        <begin position="214"/>
        <end position="231"/>
    </location>
</feature>
<feature type="domain" description="ABC transmembrane type-1" evidence="7">
    <location>
        <begin position="70"/>
        <end position="357"/>
    </location>
</feature>
<evidence type="ECO:0000313" key="9">
    <source>
        <dbReference type="EMBL" id="CAF4257822.1"/>
    </source>
</evidence>
<dbReference type="GO" id="GO:0015421">
    <property type="term" value="F:ABC-type oligopeptide transporter activity"/>
    <property type="evidence" value="ECO:0007669"/>
    <property type="project" value="TreeGrafter"/>
</dbReference>
<dbReference type="Gene3D" id="1.20.1560.10">
    <property type="entry name" value="ABC transporter type 1, transmembrane domain"/>
    <property type="match status" value="1"/>
</dbReference>
<dbReference type="GO" id="GO:0090374">
    <property type="term" value="P:oligopeptide export from mitochondrion"/>
    <property type="evidence" value="ECO:0007669"/>
    <property type="project" value="TreeGrafter"/>
</dbReference>
<reference evidence="8" key="1">
    <citation type="submission" date="2021-02" db="EMBL/GenBank/DDBJ databases">
        <authorList>
            <person name="Nowell W R."/>
        </authorList>
    </citation>
    <scope>NUCLEOTIDE SEQUENCE</scope>
</reference>
<sequence length="386" mass="42889">NQWPSPSSNRSVKSETDSDSETEFNVSGEDSNEIEDQDNKVKNTRPFFRIRKPYIFKFLKLNSSEWPFILFGTLASLLSGGVEPSIAWVYSIIYGLLAEPNLEKQASGTRNFALVILAIYICGGILQLISTIMFAISGEKLTMRIRSLSFRALLLKNISWFDMPSNNVGLLVTQLSSDASAFKGLTGIRIGMIVQACGAILTALVVSFQAGWKLSFVMLCFAPLLIFSGLLQGKVDSRQSKAANVYANEGGKYANDAVQEIRTIAALQQETFFIQKYEQAFNKNFRKNISKIQFRPIGKAIANSLLYFIHVAVFIYGSKLVENGEMEFANVFRVFIVIHFASTATGRSIAMMPDYSKAKLATRRITRLVKGKSVIDLNDDIGGIKL</sequence>
<dbReference type="Proteomes" id="UP000681722">
    <property type="component" value="Unassembled WGS sequence"/>
</dbReference>